<feature type="signal peptide" evidence="1">
    <location>
        <begin position="1"/>
        <end position="30"/>
    </location>
</feature>
<evidence type="ECO:0000256" key="1">
    <source>
        <dbReference type="SAM" id="SignalP"/>
    </source>
</evidence>
<dbReference type="Pfam" id="PF03181">
    <property type="entry name" value="BURP"/>
    <property type="match status" value="1"/>
</dbReference>
<protein>
    <recommendedName>
        <fullName evidence="2">BURP domain-containing protein</fullName>
    </recommendedName>
</protein>
<feature type="domain" description="BURP" evidence="2">
    <location>
        <begin position="91"/>
        <end position="314"/>
    </location>
</feature>
<evidence type="ECO:0000313" key="3">
    <source>
        <dbReference type="EMBL" id="PIA52592.1"/>
    </source>
</evidence>
<proteinExistence type="predicted"/>
<dbReference type="InterPro" id="IPR044816">
    <property type="entry name" value="BURP"/>
</dbReference>
<keyword evidence="1" id="KW-0732">Signal</keyword>
<dbReference type="PROSITE" id="PS51277">
    <property type="entry name" value="BURP"/>
    <property type="match status" value="1"/>
</dbReference>
<organism evidence="3 4">
    <name type="scientific">Aquilegia coerulea</name>
    <name type="common">Rocky mountain columbine</name>
    <dbReference type="NCBI Taxonomy" id="218851"/>
    <lineage>
        <taxon>Eukaryota</taxon>
        <taxon>Viridiplantae</taxon>
        <taxon>Streptophyta</taxon>
        <taxon>Embryophyta</taxon>
        <taxon>Tracheophyta</taxon>
        <taxon>Spermatophyta</taxon>
        <taxon>Magnoliopsida</taxon>
        <taxon>Ranunculales</taxon>
        <taxon>Ranunculaceae</taxon>
        <taxon>Thalictroideae</taxon>
        <taxon>Aquilegia</taxon>
    </lineage>
</organism>
<feature type="chain" id="PRO_5013720754" description="BURP domain-containing protein" evidence="1">
    <location>
        <begin position="31"/>
        <end position="317"/>
    </location>
</feature>
<dbReference type="AlphaFoldDB" id="A0A2G5EA09"/>
<gene>
    <name evidence="3" type="ORF">AQUCO_01000461v1</name>
</gene>
<reference evidence="3 4" key="1">
    <citation type="submission" date="2017-09" db="EMBL/GenBank/DDBJ databases">
        <title>WGS assembly of Aquilegia coerulea Goldsmith.</title>
        <authorList>
            <person name="Hodges S."/>
            <person name="Kramer E."/>
            <person name="Nordborg M."/>
            <person name="Tomkins J."/>
            <person name="Borevitz J."/>
            <person name="Derieg N."/>
            <person name="Yan J."/>
            <person name="Mihaltcheva S."/>
            <person name="Hayes R.D."/>
            <person name="Rokhsar D."/>
        </authorList>
    </citation>
    <scope>NUCLEOTIDE SEQUENCE [LARGE SCALE GENOMIC DNA]</scope>
    <source>
        <strain evidence="4">cv. Goldsmith</strain>
    </source>
</reference>
<dbReference type="Proteomes" id="UP000230069">
    <property type="component" value="Unassembled WGS sequence"/>
</dbReference>
<dbReference type="InParanoid" id="A0A2G5EA09"/>
<dbReference type="EMBL" id="KZ305027">
    <property type="protein sequence ID" value="PIA52592.1"/>
    <property type="molecule type" value="Genomic_DNA"/>
</dbReference>
<sequence>MNVNKMASGYTTWSFFLHILILMCVFEGGGRVMARAHLEEAGLLRLHSMDADVKDDQIRMDTKHDEDMHGRHDHAHAHTPHNHMDHSANVFLVEKSLKVGNTMPIYFPHRNPSSSPHFLPREEADALPFASDKLPYLLQTFSFSDGTPQAKATSLTLEQCEAAPIDGETKFCATSLEAMLDFARSIFGMGTHFKVVSTIHHRNSIPTSQAKPVLHNYTMVNIRDLSATSMVACHTMPYPYTVFYCHHTESETKVFKVSLISEDADEKVEAVVVCHMDTSEWNPAHVSFRILKIKPGTDPVCHFFPQDHLVWVPSPSV</sequence>
<accession>A0A2G5EA09</accession>
<dbReference type="PANTHER" id="PTHR31236">
    <property type="entry name" value="BURP DOMAIN PROTEIN USPL1-LIKE"/>
    <property type="match status" value="1"/>
</dbReference>
<dbReference type="STRING" id="218851.A0A2G5EA09"/>
<dbReference type="FunCoup" id="A0A2G5EA09">
    <property type="interactions" value="15"/>
</dbReference>
<keyword evidence="4" id="KW-1185">Reference proteome</keyword>
<dbReference type="PANTHER" id="PTHR31236:SF32">
    <property type="entry name" value="BURP DOMAIN PROTEIN USPL1-LIKE"/>
    <property type="match status" value="1"/>
</dbReference>
<evidence type="ECO:0000259" key="2">
    <source>
        <dbReference type="PROSITE" id="PS51277"/>
    </source>
</evidence>
<dbReference type="SMART" id="SM01045">
    <property type="entry name" value="BURP"/>
    <property type="match status" value="1"/>
</dbReference>
<name>A0A2G5EA09_AQUCA</name>
<dbReference type="OrthoDB" id="1909293at2759"/>
<dbReference type="InterPro" id="IPR004873">
    <property type="entry name" value="BURP_dom"/>
</dbReference>
<evidence type="ECO:0000313" key="4">
    <source>
        <dbReference type="Proteomes" id="UP000230069"/>
    </source>
</evidence>